<feature type="region of interest" description="Disordered" evidence="1">
    <location>
        <begin position="14"/>
        <end position="53"/>
    </location>
</feature>
<reference evidence="2" key="1">
    <citation type="submission" date="2014-11" db="EMBL/GenBank/DDBJ databases">
        <authorList>
            <person name="Amaro Gonzalez C."/>
        </authorList>
    </citation>
    <scope>NUCLEOTIDE SEQUENCE</scope>
</reference>
<sequence>MECNILLRLRSRAGTAGNPTSFQNKLEKKQESVTKKKSQFTTSEKKMEKTPVY</sequence>
<protein>
    <submittedName>
        <fullName evidence="2">Uncharacterized protein</fullName>
    </submittedName>
</protein>
<name>A0A0E9X896_ANGAN</name>
<feature type="compositionally biased region" description="Basic and acidic residues" evidence="1">
    <location>
        <begin position="43"/>
        <end position="53"/>
    </location>
</feature>
<proteinExistence type="predicted"/>
<evidence type="ECO:0000313" key="2">
    <source>
        <dbReference type="EMBL" id="JAH98957.1"/>
    </source>
</evidence>
<feature type="compositionally biased region" description="Basic and acidic residues" evidence="1">
    <location>
        <begin position="25"/>
        <end position="34"/>
    </location>
</feature>
<evidence type="ECO:0000256" key="1">
    <source>
        <dbReference type="SAM" id="MobiDB-lite"/>
    </source>
</evidence>
<reference evidence="2" key="2">
    <citation type="journal article" date="2015" name="Fish Shellfish Immunol.">
        <title>Early steps in the European eel (Anguilla anguilla)-Vibrio vulnificus interaction in the gills: Role of the RtxA13 toxin.</title>
        <authorList>
            <person name="Callol A."/>
            <person name="Pajuelo D."/>
            <person name="Ebbesson L."/>
            <person name="Teles M."/>
            <person name="MacKenzie S."/>
            <person name="Amaro C."/>
        </authorList>
    </citation>
    <scope>NUCLEOTIDE SEQUENCE</scope>
</reference>
<accession>A0A0E9X896</accession>
<dbReference type="EMBL" id="GBXM01009620">
    <property type="protein sequence ID" value="JAH98957.1"/>
    <property type="molecule type" value="Transcribed_RNA"/>
</dbReference>
<organism evidence="2">
    <name type="scientific">Anguilla anguilla</name>
    <name type="common">European freshwater eel</name>
    <name type="synonym">Muraena anguilla</name>
    <dbReference type="NCBI Taxonomy" id="7936"/>
    <lineage>
        <taxon>Eukaryota</taxon>
        <taxon>Metazoa</taxon>
        <taxon>Chordata</taxon>
        <taxon>Craniata</taxon>
        <taxon>Vertebrata</taxon>
        <taxon>Euteleostomi</taxon>
        <taxon>Actinopterygii</taxon>
        <taxon>Neopterygii</taxon>
        <taxon>Teleostei</taxon>
        <taxon>Anguilliformes</taxon>
        <taxon>Anguillidae</taxon>
        <taxon>Anguilla</taxon>
    </lineage>
</organism>
<dbReference type="AlphaFoldDB" id="A0A0E9X896"/>